<dbReference type="InterPro" id="IPR054463">
    <property type="entry name" value="PexRD54_WY"/>
</dbReference>
<evidence type="ECO:0000256" key="6">
    <source>
        <dbReference type="ARBA" id="ARBA00023026"/>
    </source>
</evidence>
<evidence type="ECO:0000256" key="4">
    <source>
        <dbReference type="ARBA" id="ARBA00022525"/>
    </source>
</evidence>
<dbReference type="EMBL" id="JAACNO010002204">
    <property type="protein sequence ID" value="KAF4135133.1"/>
    <property type="molecule type" value="Genomic_DNA"/>
</dbReference>
<evidence type="ECO:0000256" key="3">
    <source>
        <dbReference type="ARBA" id="ARBA00010400"/>
    </source>
</evidence>
<comment type="caution">
    <text evidence="8">The sequence shown here is derived from an EMBL/GenBank/DDBJ whole genome shotgun (WGS) entry which is preliminary data.</text>
</comment>
<dbReference type="Proteomes" id="UP000704712">
    <property type="component" value="Unassembled WGS sequence"/>
</dbReference>
<gene>
    <name evidence="8" type="ORF">GN244_ATG16702</name>
    <name evidence="9" type="ORF">GN958_ATG15693</name>
</gene>
<dbReference type="OMA" id="THYGDET"/>
<protein>
    <recommendedName>
        <fullName evidence="7">RxLR effector PexRD54 WY domain-containing protein</fullName>
    </recommendedName>
</protein>
<keyword evidence="4" id="KW-0964">Secreted</keyword>
<dbReference type="GO" id="GO:0043657">
    <property type="term" value="C:host cell"/>
    <property type="evidence" value="ECO:0007669"/>
    <property type="project" value="UniProtKB-SubCell"/>
</dbReference>
<dbReference type="AlphaFoldDB" id="A0A833STM1"/>
<dbReference type="EMBL" id="WSZM01000579">
    <property type="protein sequence ID" value="KAF4031470.1"/>
    <property type="molecule type" value="Genomic_DNA"/>
</dbReference>
<evidence type="ECO:0000256" key="2">
    <source>
        <dbReference type="ARBA" id="ARBA00004613"/>
    </source>
</evidence>
<keyword evidence="6" id="KW-0843">Virulence</keyword>
<feature type="domain" description="RxLR effector PexRD54 WY" evidence="7">
    <location>
        <begin position="546"/>
        <end position="587"/>
    </location>
</feature>
<reference evidence="8" key="1">
    <citation type="submission" date="2020-04" db="EMBL/GenBank/DDBJ databases">
        <title>Hybrid Assembly of Korean Phytophthora infestans isolates.</title>
        <authorList>
            <person name="Prokchorchik M."/>
            <person name="Lee Y."/>
            <person name="Seo J."/>
            <person name="Cho J.-H."/>
            <person name="Park Y.-E."/>
            <person name="Jang D.-C."/>
            <person name="Im J.-S."/>
            <person name="Choi J.-G."/>
            <person name="Park H.-J."/>
            <person name="Lee G.-B."/>
            <person name="Lee Y.-G."/>
            <person name="Hong S.-Y."/>
            <person name="Cho K."/>
            <person name="Sohn K.H."/>
        </authorList>
    </citation>
    <scope>NUCLEOTIDE SEQUENCE</scope>
    <source>
        <strain evidence="8">KR_1_A1</strain>
        <strain evidence="9">KR_2_A2</strain>
    </source>
</reference>
<keyword evidence="10" id="KW-1185">Reference proteome</keyword>
<comment type="subcellular location">
    <subcellularLocation>
        <location evidence="1">Host cell</location>
    </subcellularLocation>
    <subcellularLocation>
        <location evidence="2">Secreted</location>
    </subcellularLocation>
</comment>
<organism evidence="8 10">
    <name type="scientific">Phytophthora infestans</name>
    <name type="common">Potato late blight agent</name>
    <name type="synonym">Botrytis infestans</name>
    <dbReference type="NCBI Taxonomy" id="4787"/>
    <lineage>
        <taxon>Eukaryota</taxon>
        <taxon>Sar</taxon>
        <taxon>Stramenopiles</taxon>
        <taxon>Oomycota</taxon>
        <taxon>Peronosporomycetes</taxon>
        <taxon>Peronosporales</taxon>
        <taxon>Peronosporaceae</taxon>
        <taxon>Phytophthora</taxon>
    </lineage>
</organism>
<evidence type="ECO:0000256" key="1">
    <source>
        <dbReference type="ARBA" id="ARBA00004340"/>
    </source>
</evidence>
<dbReference type="Proteomes" id="UP000602510">
    <property type="component" value="Unassembled WGS sequence"/>
</dbReference>
<comment type="similarity">
    <text evidence="3">Belongs to the RxLR effector family.</text>
</comment>
<evidence type="ECO:0000313" key="10">
    <source>
        <dbReference type="Proteomes" id="UP000602510"/>
    </source>
</evidence>
<feature type="domain" description="RxLR effector PexRD54 WY" evidence="7">
    <location>
        <begin position="281"/>
        <end position="321"/>
    </location>
</feature>
<proteinExistence type="inferred from homology"/>
<sequence length="684" mass="78224">MTIKPKRKLFFYQVLLVTVALLICASKALTAIDSKNLPTLDRIRADRRLRATVDGYDYNYESEDRAFTGITKLKEFAQAGTKKLQKAVDTAKTKLTSKPTIDQRFKQFKVDQVESNVFESMQFNAWAKSVAKTTKNNQDATDAAMLATLATHYGDETLARMLDAAKQVSSTKSTATRLENAQISKWVDDGDAQLNKWLADGVSADSVYKLLRIDAEGSNLLKSPKVNMWMSYLTKLNKDPYDVLLYKVRAHYDDVGLAKMFVLSKKDSSTKVLAEKLETLQLEKWMNNKNSAADVFRILKLNQESTTLLKNPVLTTWVAYVEKLQKNPYEMLFSAIKAKGFDDVELARLITAAKQDLHTGTVVAKLEKVQLQKWATDGKTSGDLFKYLGLYKAGDKFLDSPVLNNWFSYMEMLRKDPYTMLVHTIRKSGLDEVDLARLVNKAKQDTNSKTMAANVEKMQLGKWSVDSKTSDDVFKLLRLDKEGDKVFESPVWSTWTAYLNKVEIDPDADLVMYTVLRNKFGDEGLANLVAKAKQVANTKETAEKLQLEIWRVGQKSSDDIFNLLKLNEMGTKLFENPGPLRTWIAYVNRVNSFKRNRVKVFQPIIQLEKRFGEEELAVLLVNSKAKHYLTKAGIAEDLQEWQFKKWMVHKTNVDKMFPFEDHTSIRIKWEYKQFYKENADSLII</sequence>
<dbReference type="GO" id="GO:0005576">
    <property type="term" value="C:extracellular region"/>
    <property type="evidence" value="ECO:0007669"/>
    <property type="project" value="UniProtKB-SubCell"/>
</dbReference>
<evidence type="ECO:0000259" key="7">
    <source>
        <dbReference type="Pfam" id="PF22748"/>
    </source>
</evidence>
<keyword evidence="5" id="KW-0732">Signal</keyword>
<dbReference type="Pfam" id="PF22748">
    <property type="entry name" value="PexRD54_WY"/>
    <property type="match status" value="2"/>
</dbReference>
<evidence type="ECO:0000313" key="8">
    <source>
        <dbReference type="EMBL" id="KAF4031470.1"/>
    </source>
</evidence>
<evidence type="ECO:0000313" key="9">
    <source>
        <dbReference type="EMBL" id="KAF4135133.1"/>
    </source>
</evidence>
<accession>A0A833STM1</accession>
<evidence type="ECO:0000256" key="5">
    <source>
        <dbReference type="ARBA" id="ARBA00022729"/>
    </source>
</evidence>
<name>A0A833STM1_PHYIN</name>